<name>H8GQN0_METAL</name>
<dbReference type="eggNOG" id="COG2208">
    <property type="taxonomic scope" value="Bacteria"/>
</dbReference>
<evidence type="ECO:0000259" key="3">
    <source>
        <dbReference type="PROSITE" id="PS50112"/>
    </source>
</evidence>
<keyword evidence="2" id="KW-1133">Transmembrane helix</keyword>
<dbReference type="InterPro" id="IPR052016">
    <property type="entry name" value="Bact_Sigma-Reg"/>
</dbReference>
<reference evidence="5 6" key="1">
    <citation type="journal article" date="2013" name="Genome Announc.">
        <title>Genome Sequence of the Obligate Gammaproteobacterial Methanotroph Methylomicrobium album Strain BG8.</title>
        <authorList>
            <person name="Kits K.D."/>
            <person name="Kalyuzhnaya M.G."/>
            <person name="Klotz M.G."/>
            <person name="Jetten M.S."/>
            <person name="Op den Camp H.J."/>
            <person name="Vuilleumier S."/>
            <person name="Bringel F."/>
            <person name="Dispirito A.A."/>
            <person name="Murrell J.C."/>
            <person name="Bruce D."/>
            <person name="Cheng J.F."/>
            <person name="Copeland A."/>
            <person name="Goodwin L."/>
            <person name="Hauser L."/>
            <person name="Lajus A."/>
            <person name="Land M.L."/>
            <person name="Lapidus A."/>
            <person name="Lucas S."/>
            <person name="Medigue C."/>
            <person name="Pitluck S."/>
            <person name="Woyke T."/>
            <person name="Zeytun A."/>
            <person name="Stein L.Y."/>
        </authorList>
    </citation>
    <scope>NUCLEOTIDE SEQUENCE [LARGE SCALE GENOMIC DNA]</scope>
    <source>
        <strain evidence="5 6">BG8</strain>
    </source>
</reference>
<dbReference type="STRING" id="686340.Metal_3352"/>
<feature type="domain" description="PAS" evidence="3">
    <location>
        <begin position="235"/>
        <end position="306"/>
    </location>
</feature>
<evidence type="ECO:0000313" key="5">
    <source>
        <dbReference type="EMBL" id="EIC31015.1"/>
    </source>
</evidence>
<dbReference type="PANTHER" id="PTHR43156">
    <property type="entry name" value="STAGE II SPORULATION PROTEIN E-RELATED"/>
    <property type="match status" value="1"/>
</dbReference>
<sequence length="900" mass="100838">MQDLFRRLVGRMLEQYATVLFVLAGVATITYFVLITDLRSQEGNALLVKMSTEQGKVVQDINVMLSQKVFAGLNGMDRKPDGKILVSLNELEQMHMSLRDGDRYIREGDRLMRVSGNLPADLKFIYFNKSKPLDHLVRDYLALARKIQRIPAKELLPSNPDLQKLLFTLSPLLLEDMNKVSSIYQRQTEFMLGSTANKQHLMFAILLASLALVGVLLLQPMVQRLKESALKMRQEKAFADNVIHTTQALIIGLDADGKIVLFNHHAEENTGWPETELKGKDFFDQFIPTEEQAELRALFSGMMAGTVEFAEATETRMRISTGDYLHVVWNPTVIKNSASGMPMMFLNTGIDITERKEAEKKVQKAHAELAQLSARLQGEVNLAATLQRSILPQPTIELPGLQGVANMLTSSEVGGDYYDYYKVSGHHSILMVGDVSGHGVAAGTMVGAAKAGIYPLIHEGVTSPSEILNSLNDTMRATAQQSLLMTMACLSLDAHTGKLAFANAGHVLPYLLKRGAQSWQMLEASGLPLGKSADSDYQESVLELTLEVGDRLFLYTDGLVEEESPSGEPFGYDRLEAILNANTDVEDAEQLRNRILDALRRHCRSMLYSDDVTMMIVTHSDRVAQTAASNEVSDIIRISENFYRQGDHPIPRIAKEYVVFLAEQDYSDLLPRFSQDGICRILPRHDDFCKKLGWNHLLNQHNESPDDDLYALMPGRAQYRHFQLTHTDDKSFIVEEIHAWLKDQGHIPKDQLDALMMVLDEMTENSLYAAPRDGKGVAYYVKGESRELSSHEEVRIDIAVSEDILGLMITDNWGTLTPGVFLKNLAHAMSEGVEAGVGGVGLYMMWRMSDYLQIRVHPQKRTQVTTLWDLHGSVDMGVESGLQFLYHSEYESAYQMRASI</sequence>
<keyword evidence="2" id="KW-0812">Transmembrane</keyword>
<dbReference type="Proteomes" id="UP000005090">
    <property type="component" value="Chromosome"/>
</dbReference>
<dbReference type="eggNOG" id="COG2172">
    <property type="taxonomic scope" value="Bacteria"/>
</dbReference>
<dbReference type="GO" id="GO:0006355">
    <property type="term" value="P:regulation of DNA-templated transcription"/>
    <property type="evidence" value="ECO:0007669"/>
    <property type="project" value="InterPro"/>
</dbReference>
<keyword evidence="6" id="KW-1185">Reference proteome</keyword>
<dbReference type="Pfam" id="PF07228">
    <property type="entry name" value="SpoIIE"/>
    <property type="match status" value="1"/>
</dbReference>
<dbReference type="NCBIfam" id="TIGR00229">
    <property type="entry name" value="sensory_box"/>
    <property type="match status" value="1"/>
</dbReference>
<dbReference type="SMART" id="SM00091">
    <property type="entry name" value="PAS"/>
    <property type="match status" value="1"/>
</dbReference>
<protein>
    <submittedName>
        <fullName evidence="5">PAS domain S-box</fullName>
    </submittedName>
</protein>
<keyword evidence="2" id="KW-0472">Membrane</keyword>
<dbReference type="eggNOG" id="COG5000">
    <property type="taxonomic scope" value="Bacteria"/>
</dbReference>
<dbReference type="InterPro" id="IPR000014">
    <property type="entry name" value="PAS"/>
</dbReference>
<feature type="transmembrane region" description="Helical" evidence="2">
    <location>
        <begin position="15"/>
        <end position="34"/>
    </location>
</feature>
<gene>
    <name evidence="5" type="ORF">Metal_3352</name>
</gene>
<evidence type="ECO:0000313" key="6">
    <source>
        <dbReference type="Proteomes" id="UP000005090"/>
    </source>
</evidence>
<dbReference type="InterPro" id="IPR036457">
    <property type="entry name" value="PPM-type-like_dom_sf"/>
</dbReference>
<dbReference type="PANTHER" id="PTHR43156:SF2">
    <property type="entry name" value="STAGE II SPORULATION PROTEIN E"/>
    <property type="match status" value="1"/>
</dbReference>
<evidence type="ECO:0000256" key="1">
    <source>
        <dbReference type="ARBA" id="ARBA00022801"/>
    </source>
</evidence>
<dbReference type="SMART" id="SM00331">
    <property type="entry name" value="PP2C_SIG"/>
    <property type="match status" value="1"/>
</dbReference>
<dbReference type="Gene3D" id="3.30.565.10">
    <property type="entry name" value="Histidine kinase-like ATPase, C-terminal domain"/>
    <property type="match status" value="1"/>
</dbReference>
<dbReference type="RefSeq" id="WP_005374047.1">
    <property type="nucleotide sequence ID" value="NZ_CM001475.1"/>
</dbReference>
<accession>H8GQN0</accession>
<dbReference type="PROSITE" id="PS50112">
    <property type="entry name" value="PAS"/>
    <property type="match status" value="1"/>
</dbReference>
<dbReference type="CDD" id="cd00130">
    <property type="entry name" value="PAS"/>
    <property type="match status" value="1"/>
</dbReference>
<dbReference type="AlphaFoldDB" id="H8GQN0"/>
<dbReference type="InterPro" id="IPR001932">
    <property type="entry name" value="PPM-type_phosphatase-like_dom"/>
</dbReference>
<dbReference type="EMBL" id="CM001475">
    <property type="protein sequence ID" value="EIC31015.1"/>
    <property type="molecule type" value="Genomic_DNA"/>
</dbReference>
<organism evidence="5 6">
    <name type="scientific">Methylomicrobium album BG8</name>
    <dbReference type="NCBI Taxonomy" id="686340"/>
    <lineage>
        <taxon>Bacteria</taxon>
        <taxon>Pseudomonadati</taxon>
        <taxon>Pseudomonadota</taxon>
        <taxon>Gammaproteobacteria</taxon>
        <taxon>Methylococcales</taxon>
        <taxon>Methylococcaceae</taxon>
        <taxon>Methylomicrobium</taxon>
    </lineage>
</organism>
<feature type="transmembrane region" description="Helical" evidence="2">
    <location>
        <begin position="201"/>
        <end position="222"/>
    </location>
</feature>
<proteinExistence type="predicted"/>
<evidence type="ECO:0000259" key="4">
    <source>
        <dbReference type="PROSITE" id="PS50113"/>
    </source>
</evidence>
<dbReference type="InterPro" id="IPR000700">
    <property type="entry name" value="PAS-assoc_C"/>
</dbReference>
<dbReference type="SUPFAM" id="SSF81606">
    <property type="entry name" value="PP2C-like"/>
    <property type="match status" value="1"/>
</dbReference>
<dbReference type="GO" id="GO:0016791">
    <property type="term" value="F:phosphatase activity"/>
    <property type="evidence" value="ECO:0007669"/>
    <property type="project" value="TreeGrafter"/>
</dbReference>
<dbReference type="InterPro" id="IPR013767">
    <property type="entry name" value="PAS_fold"/>
</dbReference>
<dbReference type="InterPro" id="IPR035965">
    <property type="entry name" value="PAS-like_dom_sf"/>
</dbReference>
<feature type="domain" description="PAC" evidence="4">
    <location>
        <begin position="311"/>
        <end position="364"/>
    </location>
</feature>
<dbReference type="InterPro" id="IPR036890">
    <property type="entry name" value="HATPase_C_sf"/>
</dbReference>
<dbReference type="PROSITE" id="PS50113">
    <property type="entry name" value="PAC"/>
    <property type="match status" value="1"/>
</dbReference>
<dbReference type="SUPFAM" id="SSF55785">
    <property type="entry name" value="PYP-like sensor domain (PAS domain)"/>
    <property type="match status" value="1"/>
</dbReference>
<keyword evidence="1" id="KW-0378">Hydrolase</keyword>
<dbReference type="Gene3D" id="3.60.40.10">
    <property type="entry name" value="PPM-type phosphatase domain"/>
    <property type="match status" value="1"/>
</dbReference>
<dbReference type="Pfam" id="PF00989">
    <property type="entry name" value="PAS"/>
    <property type="match status" value="1"/>
</dbReference>
<dbReference type="Gene3D" id="3.30.450.20">
    <property type="entry name" value="PAS domain"/>
    <property type="match status" value="1"/>
</dbReference>
<dbReference type="HOGENOM" id="CLU_303633_0_0_6"/>
<evidence type="ECO:0000256" key="2">
    <source>
        <dbReference type="SAM" id="Phobius"/>
    </source>
</evidence>